<gene>
    <name evidence="2" type="ORF">NCTC11967_03453</name>
</gene>
<feature type="signal peptide" evidence="1">
    <location>
        <begin position="1"/>
        <end position="21"/>
    </location>
</feature>
<dbReference type="Proteomes" id="UP000251313">
    <property type="component" value="Unassembled WGS sequence"/>
</dbReference>
<organism evidence="2 3">
    <name type="scientific">Yokenella regensburgei</name>
    <dbReference type="NCBI Taxonomy" id="158877"/>
    <lineage>
        <taxon>Bacteria</taxon>
        <taxon>Pseudomonadati</taxon>
        <taxon>Pseudomonadota</taxon>
        <taxon>Gammaproteobacteria</taxon>
        <taxon>Enterobacterales</taxon>
        <taxon>Enterobacteriaceae</taxon>
        <taxon>Yokenella</taxon>
    </lineage>
</organism>
<evidence type="ECO:0000256" key="1">
    <source>
        <dbReference type="SAM" id="SignalP"/>
    </source>
</evidence>
<evidence type="ECO:0000313" key="3">
    <source>
        <dbReference type="Proteomes" id="UP000251313"/>
    </source>
</evidence>
<dbReference type="RefSeq" id="WP_038253750.1">
    <property type="nucleotide sequence ID" value="NZ_CAKMYC010000003.1"/>
</dbReference>
<dbReference type="AlphaFoldDB" id="A0AB38FYG1"/>
<evidence type="ECO:0000313" key="2">
    <source>
        <dbReference type="EMBL" id="SQA64353.1"/>
    </source>
</evidence>
<evidence type="ECO:0008006" key="4">
    <source>
        <dbReference type="Google" id="ProtNLM"/>
    </source>
</evidence>
<sequence>MKKTILALTLASAFIAGTANAASHDQATQKTIAEPFSQMNEHEQAAVAHSFSKNGQAFAHESQMANHMKQAAKQ</sequence>
<dbReference type="EMBL" id="UAVL01000018">
    <property type="protein sequence ID" value="SQA64353.1"/>
    <property type="molecule type" value="Genomic_DNA"/>
</dbReference>
<feature type="chain" id="PRO_5044322311" description="Copper-binding protein" evidence="1">
    <location>
        <begin position="22"/>
        <end position="74"/>
    </location>
</feature>
<reference evidence="2 3" key="1">
    <citation type="submission" date="2018-06" db="EMBL/GenBank/DDBJ databases">
        <authorList>
            <consortium name="Pathogen Informatics"/>
            <person name="Doyle S."/>
        </authorList>
    </citation>
    <scope>NUCLEOTIDE SEQUENCE [LARGE SCALE GENOMIC DNA]</scope>
    <source>
        <strain evidence="2 3">NCTC11967</strain>
    </source>
</reference>
<keyword evidence="1" id="KW-0732">Signal</keyword>
<accession>A0AB38FYG1</accession>
<name>A0AB38FYG1_9ENTR</name>
<comment type="caution">
    <text evidence="2">The sequence shown here is derived from an EMBL/GenBank/DDBJ whole genome shotgun (WGS) entry which is preliminary data.</text>
</comment>
<protein>
    <recommendedName>
        <fullName evidence="4">Copper-binding protein</fullName>
    </recommendedName>
</protein>
<proteinExistence type="predicted"/>